<accession>A0A6J7ASF1</accession>
<dbReference type="Pfam" id="PF22698">
    <property type="entry name" value="Semialdhyde_dhC_1"/>
    <property type="match status" value="1"/>
</dbReference>
<gene>
    <name evidence="9" type="ORF">UFOPK3204_01849</name>
</gene>
<dbReference type="InterPro" id="IPR050085">
    <property type="entry name" value="AGPR"/>
</dbReference>
<evidence type="ECO:0000256" key="7">
    <source>
        <dbReference type="ARBA" id="ARBA00050557"/>
    </source>
</evidence>
<dbReference type="PANTHER" id="PTHR32338:SF10">
    <property type="entry name" value="N-ACETYL-GAMMA-GLUTAMYL-PHOSPHATE REDUCTASE, CHLOROPLASTIC-RELATED"/>
    <property type="match status" value="1"/>
</dbReference>
<dbReference type="InterPro" id="IPR058924">
    <property type="entry name" value="AGPR_dimerisation_dom"/>
</dbReference>
<dbReference type="GO" id="GO:0006526">
    <property type="term" value="P:L-arginine biosynthetic process"/>
    <property type="evidence" value="ECO:0007669"/>
    <property type="project" value="UniProtKB-KW"/>
</dbReference>
<protein>
    <recommendedName>
        <fullName evidence="2">N-acetyl-gamma-glutamyl-phosphate reductase</fullName>
        <ecNumber evidence="2">1.2.1.38</ecNumber>
    </recommendedName>
</protein>
<feature type="domain" description="N-acetyl-gamma-glutamyl-phosphate reductase dimerisation" evidence="8">
    <location>
        <begin position="62"/>
        <end position="227"/>
    </location>
</feature>
<reference evidence="9" key="1">
    <citation type="submission" date="2020-05" db="EMBL/GenBank/DDBJ databases">
        <authorList>
            <person name="Chiriac C."/>
            <person name="Salcher M."/>
            <person name="Ghai R."/>
            <person name="Kavagutti S V."/>
        </authorList>
    </citation>
    <scope>NUCLEOTIDE SEQUENCE</scope>
</reference>
<keyword evidence="3" id="KW-0055">Arginine biosynthesis</keyword>
<evidence type="ECO:0000256" key="1">
    <source>
        <dbReference type="ARBA" id="ARBA00004862"/>
    </source>
</evidence>
<evidence type="ECO:0000256" key="3">
    <source>
        <dbReference type="ARBA" id="ARBA00022571"/>
    </source>
</evidence>
<comment type="catalytic activity">
    <reaction evidence="7">
        <text>N-acetyl-L-glutamate 5-semialdehyde + phosphate + NADP(+) = N-acetyl-L-glutamyl 5-phosphate + NADPH + H(+)</text>
        <dbReference type="Rhea" id="RHEA:21588"/>
        <dbReference type="ChEBI" id="CHEBI:15378"/>
        <dbReference type="ChEBI" id="CHEBI:29123"/>
        <dbReference type="ChEBI" id="CHEBI:43474"/>
        <dbReference type="ChEBI" id="CHEBI:57783"/>
        <dbReference type="ChEBI" id="CHEBI:57936"/>
        <dbReference type="ChEBI" id="CHEBI:58349"/>
        <dbReference type="EC" id="1.2.1.38"/>
    </reaction>
</comment>
<dbReference type="GO" id="GO:0070401">
    <property type="term" value="F:NADP+ binding"/>
    <property type="evidence" value="ECO:0007669"/>
    <property type="project" value="InterPro"/>
</dbReference>
<dbReference type="EMBL" id="CAFABK010000154">
    <property type="protein sequence ID" value="CAB4835824.1"/>
    <property type="molecule type" value="Genomic_DNA"/>
</dbReference>
<dbReference type="CDD" id="cd23934">
    <property type="entry name" value="AGPR_1_C"/>
    <property type="match status" value="1"/>
</dbReference>
<dbReference type="Gene3D" id="3.30.360.10">
    <property type="entry name" value="Dihydrodipicolinate Reductase, domain 2"/>
    <property type="match status" value="1"/>
</dbReference>
<dbReference type="NCBIfam" id="TIGR01850">
    <property type="entry name" value="argC"/>
    <property type="match status" value="1"/>
</dbReference>
<dbReference type="InterPro" id="IPR036291">
    <property type="entry name" value="NAD(P)-bd_dom_sf"/>
</dbReference>
<evidence type="ECO:0000259" key="8">
    <source>
        <dbReference type="Pfam" id="PF22698"/>
    </source>
</evidence>
<dbReference type="InterPro" id="IPR000706">
    <property type="entry name" value="AGPR_type-1"/>
</dbReference>
<evidence type="ECO:0000256" key="5">
    <source>
        <dbReference type="ARBA" id="ARBA00022857"/>
    </source>
</evidence>
<dbReference type="PANTHER" id="PTHR32338">
    <property type="entry name" value="N-ACETYL-GAMMA-GLUTAMYL-PHOSPHATE REDUCTASE, CHLOROPLASTIC-RELATED-RELATED"/>
    <property type="match status" value="1"/>
</dbReference>
<keyword evidence="5" id="KW-0521">NADP</keyword>
<evidence type="ECO:0000256" key="2">
    <source>
        <dbReference type="ARBA" id="ARBA00013072"/>
    </source>
</evidence>
<proteinExistence type="predicted"/>
<comment type="pathway">
    <text evidence="1">Amino-acid biosynthesis; L-arginine biosynthesis; N(2)-acetyl-L-ornithine from L-glutamate: step 3/4.</text>
</comment>
<dbReference type="GO" id="GO:0003942">
    <property type="term" value="F:N-acetyl-gamma-glutamyl-phosphate reductase activity"/>
    <property type="evidence" value="ECO:0007669"/>
    <property type="project" value="UniProtKB-EC"/>
</dbReference>
<evidence type="ECO:0000256" key="4">
    <source>
        <dbReference type="ARBA" id="ARBA00022605"/>
    </source>
</evidence>
<dbReference type="EC" id="1.2.1.38" evidence="2"/>
<evidence type="ECO:0000313" key="9">
    <source>
        <dbReference type="EMBL" id="CAB4835824.1"/>
    </source>
</evidence>
<dbReference type="AlphaFoldDB" id="A0A6J7ASF1"/>
<keyword evidence="6" id="KW-0560">Oxidoreductase</keyword>
<name>A0A6J7ASF1_9ZZZZ</name>
<dbReference type="FunFam" id="3.30.360.10:FF:000014">
    <property type="entry name" value="N-acetyl-gamma-glutamyl-phosphate reductase"/>
    <property type="match status" value="1"/>
</dbReference>
<evidence type="ECO:0000256" key="6">
    <source>
        <dbReference type="ARBA" id="ARBA00023002"/>
    </source>
</evidence>
<keyword evidence="4" id="KW-0028">Amino-acid biosynthesis</keyword>
<dbReference type="SUPFAM" id="SSF51735">
    <property type="entry name" value="NAD(P)-binding Rossmann-fold domains"/>
    <property type="match status" value="1"/>
</dbReference>
<sequence>MAQLPDTCKVVDLGADFRLRDSAAWQQFYDAPYAGSWVYGMPELPGVREQIKNASRTANPGCFPTAVALSLAPLLADGLIECDDLVITAASGTSGAGRKAADHLIASEIMGSMSAYKVGGGHQHTPEMEQSLSDAAGQLVKLSFTPMLAPMSRGILATCSGKAVAGATTAGIRESLAWAYEKEPFVHLLPPGRWPQTASVFGTNAAQLQVAFDEHSGRVIVVSAIDNLGKGAAGQALQNANIMLGLPETLGLTCDGVAP</sequence>
<dbReference type="SUPFAM" id="SSF55347">
    <property type="entry name" value="Glyceraldehyde-3-phosphate dehydrogenase-like, C-terminal domain"/>
    <property type="match status" value="1"/>
</dbReference>
<organism evidence="9">
    <name type="scientific">freshwater metagenome</name>
    <dbReference type="NCBI Taxonomy" id="449393"/>
    <lineage>
        <taxon>unclassified sequences</taxon>
        <taxon>metagenomes</taxon>
        <taxon>ecological metagenomes</taxon>
    </lineage>
</organism>